<organism evidence="1 2">
    <name type="scientific">Ditylenchus dipsaci</name>
    <dbReference type="NCBI Taxonomy" id="166011"/>
    <lineage>
        <taxon>Eukaryota</taxon>
        <taxon>Metazoa</taxon>
        <taxon>Ecdysozoa</taxon>
        <taxon>Nematoda</taxon>
        <taxon>Chromadorea</taxon>
        <taxon>Rhabditida</taxon>
        <taxon>Tylenchina</taxon>
        <taxon>Tylenchomorpha</taxon>
        <taxon>Sphaerularioidea</taxon>
        <taxon>Anguinidae</taxon>
        <taxon>Anguininae</taxon>
        <taxon>Ditylenchus</taxon>
    </lineage>
</organism>
<proteinExistence type="predicted"/>
<dbReference type="WBParaSite" id="jg13076">
    <property type="protein sequence ID" value="jg13076"/>
    <property type="gene ID" value="jg13076"/>
</dbReference>
<accession>A0A915CWT5</accession>
<dbReference type="Proteomes" id="UP000887574">
    <property type="component" value="Unplaced"/>
</dbReference>
<name>A0A915CWT5_9BILA</name>
<reference evidence="2" key="1">
    <citation type="submission" date="2022-11" db="UniProtKB">
        <authorList>
            <consortium name="WormBaseParasite"/>
        </authorList>
    </citation>
    <scope>IDENTIFICATION</scope>
</reference>
<evidence type="ECO:0000313" key="1">
    <source>
        <dbReference type="Proteomes" id="UP000887574"/>
    </source>
</evidence>
<sequence>MFQRKKTSDHVQCSLQRFSDMHRDSTSRAKHFRLAMEALSPQDKRQLVDDFSFEAFHLIDSLLLHPDLSVDAQVVFDAESALWTLEQVLCFAPELVGKGWQRNAIECILKRALLPRNLLGVRKIAIRLFLIWYQCLAVYNGTSRMLDVVFQCCLPYFPLKNSQRSERILQEYCESPQ</sequence>
<evidence type="ECO:0000313" key="2">
    <source>
        <dbReference type="WBParaSite" id="jg13076"/>
    </source>
</evidence>
<keyword evidence="1" id="KW-1185">Reference proteome</keyword>
<protein>
    <submittedName>
        <fullName evidence="2">Uncharacterized protein</fullName>
    </submittedName>
</protein>
<dbReference type="AlphaFoldDB" id="A0A915CWT5"/>